<evidence type="ECO:0000256" key="5">
    <source>
        <dbReference type="RuleBase" id="RU362125"/>
    </source>
</evidence>
<dbReference type="PROSITE" id="PS00073">
    <property type="entry name" value="ACYL_COA_DH_2"/>
    <property type="match status" value="1"/>
</dbReference>
<dbReference type="GO" id="GO:0003995">
    <property type="term" value="F:acyl-CoA dehydrogenase activity"/>
    <property type="evidence" value="ECO:0007669"/>
    <property type="project" value="InterPro"/>
</dbReference>
<evidence type="ECO:0000256" key="3">
    <source>
        <dbReference type="ARBA" id="ARBA00022630"/>
    </source>
</evidence>
<dbReference type="OrthoDB" id="9770681at2"/>
<accession>A0A2Z4FMT8</accession>
<evidence type="ECO:0000259" key="6">
    <source>
        <dbReference type="Pfam" id="PF00441"/>
    </source>
</evidence>
<dbReference type="Gene3D" id="1.20.140.10">
    <property type="entry name" value="Butyryl-CoA Dehydrogenase, subunit A, domain 3"/>
    <property type="match status" value="1"/>
</dbReference>
<evidence type="ECO:0000256" key="1">
    <source>
        <dbReference type="ARBA" id="ARBA00001974"/>
    </source>
</evidence>
<dbReference type="InterPro" id="IPR009100">
    <property type="entry name" value="AcylCoA_DH/oxidase_NM_dom_sf"/>
</dbReference>
<dbReference type="InterPro" id="IPR036250">
    <property type="entry name" value="AcylCo_DH-like_C"/>
</dbReference>
<organism evidence="9 10">
    <name type="scientific">Bradymonas sediminis</name>
    <dbReference type="NCBI Taxonomy" id="1548548"/>
    <lineage>
        <taxon>Bacteria</taxon>
        <taxon>Deltaproteobacteria</taxon>
        <taxon>Bradymonadales</taxon>
        <taxon>Bradymonadaceae</taxon>
        <taxon>Bradymonas</taxon>
    </lineage>
</organism>
<name>A0A2Z4FMT8_9DELT</name>
<keyword evidence="3 5" id="KW-0285">Flavoprotein</keyword>
<gene>
    <name evidence="9" type="ORF">DN745_11825</name>
</gene>
<dbReference type="RefSeq" id="WP_111335104.1">
    <property type="nucleotide sequence ID" value="NZ_CP030032.1"/>
</dbReference>
<dbReference type="Proteomes" id="UP000249799">
    <property type="component" value="Chromosome"/>
</dbReference>
<feature type="domain" description="Acyl-CoA dehydrogenase/oxidase C-terminal" evidence="6">
    <location>
        <begin position="401"/>
        <end position="474"/>
    </location>
</feature>
<dbReference type="Gene3D" id="1.10.540.10">
    <property type="entry name" value="Acyl-CoA dehydrogenase/oxidase, N-terminal domain"/>
    <property type="match status" value="1"/>
</dbReference>
<evidence type="ECO:0000259" key="7">
    <source>
        <dbReference type="Pfam" id="PF02770"/>
    </source>
</evidence>
<comment type="similarity">
    <text evidence="2 5">Belongs to the acyl-CoA dehydrogenase family.</text>
</comment>
<evidence type="ECO:0000313" key="10">
    <source>
        <dbReference type="Proteomes" id="UP000249799"/>
    </source>
</evidence>
<evidence type="ECO:0000256" key="4">
    <source>
        <dbReference type="ARBA" id="ARBA00022827"/>
    </source>
</evidence>
<evidence type="ECO:0000259" key="8">
    <source>
        <dbReference type="Pfam" id="PF02771"/>
    </source>
</evidence>
<evidence type="ECO:0000313" key="9">
    <source>
        <dbReference type="EMBL" id="AWV89988.1"/>
    </source>
</evidence>
<dbReference type="InterPro" id="IPR006089">
    <property type="entry name" value="Acyl-CoA_DH_CS"/>
</dbReference>
<feature type="domain" description="Acyl-CoA dehydrogenase/oxidase N-terminal" evidence="8">
    <location>
        <begin position="49"/>
        <end position="148"/>
    </location>
</feature>
<dbReference type="InterPro" id="IPR037069">
    <property type="entry name" value="AcylCoA_DH/ox_N_sf"/>
</dbReference>
<dbReference type="EMBL" id="CP030032">
    <property type="protein sequence ID" value="AWV89988.1"/>
    <property type="molecule type" value="Genomic_DNA"/>
</dbReference>
<dbReference type="Pfam" id="PF02771">
    <property type="entry name" value="Acyl-CoA_dh_N"/>
    <property type="match status" value="1"/>
</dbReference>
<keyword evidence="10" id="KW-1185">Reference proteome</keyword>
<dbReference type="SUPFAM" id="SSF56645">
    <property type="entry name" value="Acyl-CoA dehydrogenase NM domain-like"/>
    <property type="match status" value="1"/>
</dbReference>
<keyword evidence="4 5" id="KW-0274">FAD</keyword>
<dbReference type="InterPro" id="IPR052166">
    <property type="entry name" value="Diverse_Acyl-CoA_DH"/>
</dbReference>
<dbReference type="InterPro" id="IPR013786">
    <property type="entry name" value="AcylCoA_DH/ox_N"/>
</dbReference>
<dbReference type="InterPro" id="IPR009075">
    <property type="entry name" value="AcylCo_DH/oxidase_C"/>
</dbReference>
<feature type="domain" description="Acyl-CoA oxidase/dehydrogenase middle" evidence="7">
    <location>
        <begin position="187"/>
        <end position="292"/>
    </location>
</feature>
<evidence type="ECO:0000256" key="2">
    <source>
        <dbReference type="ARBA" id="ARBA00009347"/>
    </source>
</evidence>
<dbReference type="InterPro" id="IPR046373">
    <property type="entry name" value="Acyl-CoA_Oxase/DH_mid-dom_sf"/>
</dbReference>
<dbReference type="SUPFAM" id="SSF47203">
    <property type="entry name" value="Acyl-CoA dehydrogenase C-terminal domain-like"/>
    <property type="match status" value="1"/>
</dbReference>
<dbReference type="AlphaFoldDB" id="A0A2Z4FMT8"/>
<dbReference type="PANTHER" id="PTHR42803:SF1">
    <property type="entry name" value="BROAD-SPECIFICITY LINEAR ACYL-COA DEHYDROGENASE FADE5"/>
    <property type="match status" value="1"/>
</dbReference>
<dbReference type="PANTHER" id="PTHR42803">
    <property type="entry name" value="ACYL-COA DEHYDROGENASE"/>
    <property type="match status" value="1"/>
</dbReference>
<dbReference type="Pfam" id="PF00441">
    <property type="entry name" value="Acyl-CoA_dh_1"/>
    <property type="match status" value="2"/>
</dbReference>
<dbReference type="KEGG" id="bsed:DN745_11825"/>
<reference evidence="9 10" key="1">
    <citation type="submission" date="2018-06" db="EMBL/GenBank/DDBJ databases">
        <title>Lujinxingia sediminis gen. nov. sp. nov., a new facultative anaerobic member of the class Deltaproteobacteria, and proposal of Lujinxingaceae fam. nov.</title>
        <authorList>
            <person name="Guo L.-Y."/>
            <person name="Li C.-M."/>
            <person name="Wang S."/>
            <person name="Du Z.-J."/>
        </authorList>
    </citation>
    <scope>NUCLEOTIDE SEQUENCE [LARGE SCALE GENOMIC DNA]</scope>
    <source>
        <strain evidence="9 10">FA350</strain>
    </source>
</reference>
<dbReference type="InterPro" id="IPR006091">
    <property type="entry name" value="Acyl-CoA_Oxase/DH_mid-dom"/>
</dbReference>
<keyword evidence="5" id="KW-0560">Oxidoreductase</keyword>
<protein>
    <submittedName>
        <fullName evidence="9">Uncharacterized protein</fullName>
    </submittedName>
</protein>
<sequence length="635" mass="71801">MANFYNDNEDLRFYVEKWIDWEPLVRLTEHDFNYEDGFKDSGEAVEFYQEILELLGGFIGDEIDPHIAEMEREGPRYEDGEVFFPAKFDSIFEQIGELGIHGICVPRELGGMNTPLLIYMFQIGMMARADVSISAHHGFHCGIAMVLLVTSIAEGSTEFDPQTGHITSTRFGDEITDIMSGANWGSMDITEPDAGSDMAALRAKAELDEDGVWRVSGSKIFITSGHGKYHIVIARTEFDDEEKTGLKSLSTFLVPAWTEDADGNRVRVATVERIEEKLGHHLSATCEVHFDNAPAYLLGERGDGFRQMLLLMNNARIGIGFESLGLCEAAYRMARDYAAERESMGKTIDRHEMIAEYLDQMSIDIIGIRAMAVEAAYHEELAQKYKIMAAATTDAQESERALKLYKEHQWKARLLTPLLKYQAAEKAVEMSQMAIQILGGVGYTSEYGAEKLLRDAMVMPIYEGTSQIQALMAMKDSMSSIMKNPQAFVKRVAQARWKSVSERDPLARRVAKLESLALGAQQYLVTKTAVDKFKSLSNVPIFDWPQELTKEWDPKHDFAYAMLHAERLSRLLIDLNICELLYAQQLEYPERAGLLERYLERAEPRCRYLHDEITTTGERLIARLHPERAGESASE</sequence>
<dbReference type="GO" id="GO:0050660">
    <property type="term" value="F:flavin adenine dinucleotide binding"/>
    <property type="evidence" value="ECO:0007669"/>
    <property type="project" value="InterPro"/>
</dbReference>
<feature type="domain" description="Acyl-CoA dehydrogenase/oxidase C-terminal" evidence="6">
    <location>
        <begin position="302"/>
        <end position="392"/>
    </location>
</feature>
<proteinExistence type="inferred from homology"/>
<dbReference type="Gene3D" id="2.40.110.10">
    <property type="entry name" value="Butyryl-CoA Dehydrogenase, subunit A, domain 2"/>
    <property type="match status" value="1"/>
</dbReference>
<comment type="cofactor">
    <cofactor evidence="1 5">
        <name>FAD</name>
        <dbReference type="ChEBI" id="CHEBI:57692"/>
    </cofactor>
</comment>
<dbReference type="Pfam" id="PF02770">
    <property type="entry name" value="Acyl-CoA_dh_M"/>
    <property type="match status" value="1"/>
</dbReference>